<evidence type="ECO:0000313" key="1">
    <source>
        <dbReference type="EMBL" id="MBI5250063.1"/>
    </source>
</evidence>
<reference evidence="1" key="1">
    <citation type="submission" date="2020-07" db="EMBL/GenBank/DDBJ databases">
        <title>Huge and variable diversity of episymbiotic CPR bacteria and DPANN archaea in groundwater ecosystems.</title>
        <authorList>
            <person name="He C.Y."/>
            <person name="Keren R."/>
            <person name="Whittaker M."/>
            <person name="Farag I.F."/>
            <person name="Doudna J."/>
            <person name="Cate J.H.D."/>
            <person name="Banfield J.F."/>
        </authorList>
    </citation>
    <scope>NUCLEOTIDE SEQUENCE</scope>
    <source>
        <strain evidence="1">NC_groundwater_1664_Pr3_B-0.1um_52_9</strain>
    </source>
</reference>
<accession>A0A9D6Z0L3</accession>
<dbReference type="AlphaFoldDB" id="A0A9D6Z0L3"/>
<evidence type="ECO:0000313" key="2">
    <source>
        <dbReference type="Proteomes" id="UP000807825"/>
    </source>
</evidence>
<proteinExistence type="predicted"/>
<organism evidence="1 2">
    <name type="scientific">Desulfomonile tiedjei</name>
    <dbReference type="NCBI Taxonomy" id="2358"/>
    <lineage>
        <taxon>Bacteria</taxon>
        <taxon>Pseudomonadati</taxon>
        <taxon>Thermodesulfobacteriota</taxon>
        <taxon>Desulfomonilia</taxon>
        <taxon>Desulfomonilales</taxon>
        <taxon>Desulfomonilaceae</taxon>
        <taxon>Desulfomonile</taxon>
    </lineage>
</organism>
<comment type="caution">
    <text evidence="1">The sequence shown here is derived from an EMBL/GenBank/DDBJ whole genome shotgun (WGS) entry which is preliminary data.</text>
</comment>
<dbReference type="EMBL" id="JACRDE010000301">
    <property type="protein sequence ID" value="MBI5250063.1"/>
    <property type="molecule type" value="Genomic_DNA"/>
</dbReference>
<gene>
    <name evidence="1" type="ORF">HY912_11265</name>
</gene>
<name>A0A9D6Z0L3_9BACT</name>
<dbReference type="Proteomes" id="UP000807825">
    <property type="component" value="Unassembled WGS sequence"/>
</dbReference>
<sequence>MDYKSIDGPVYSRHAMSPPIINSEMATRFGIKAPCLVEPGQYAGIEVGGNVKLRLLVDHGTKRITCHGVVDWIKTDEATGKSYVGFGSLSLSEEEFYVLERNFVEETEETVEFVPKVREKATEAESVIVADIAHEIMRYKAVHFPVSVIEAIDVMRGDVPFSEFVVNAVRQYIKQ</sequence>
<protein>
    <submittedName>
        <fullName evidence="1">Uncharacterized protein</fullName>
    </submittedName>
</protein>